<reference evidence="1 2" key="1">
    <citation type="journal article" date="2019" name="Int. J. Syst. Evol. Microbiol.">
        <title>The Global Catalogue of Microorganisms (GCM) 10K type strain sequencing project: providing services to taxonomists for standard genome sequencing and annotation.</title>
        <authorList>
            <consortium name="The Broad Institute Genomics Platform"/>
            <consortium name="The Broad Institute Genome Sequencing Center for Infectious Disease"/>
            <person name="Wu L."/>
            <person name="Ma J."/>
        </authorList>
    </citation>
    <scope>NUCLEOTIDE SEQUENCE [LARGE SCALE GENOMIC DNA]</scope>
    <source>
        <strain evidence="1 2">JCM 15591</strain>
    </source>
</reference>
<gene>
    <name evidence="1" type="ORF">GCM10009810_07260</name>
</gene>
<dbReference type="Proteomes" id="UP001501475">
    <property type="component" value="Unassembled WGS sequence"/>
</dbReference>
<organism evidence="1 2">
    <name type="scientific">Nostocoides vanveenii</name>
    <dbReference type="NCBI Taxonomy" id="330835"/>
    <lineage>
        <taxon>Bacteria</taxon>
        <taxon>Bacillati</taxon>
        <taxon>Actinomycetota</taxon>
        <taxon>Actinomycetes</taxon>
        <taxon>Micrococcales</taxon>
        <taxon>Intrasporangiaceae</taxon>
        <taxon>Nostocoides</taxon>
    </lineage>
</organism>
<sequence length="118" mass="13409">MTGAGREAWPVIPPMNGDFAAAHTVVTVTWPWGWESGWIECPVCCATPSRVEWFTDLVYFDYSFFGRVAIPRTPHGFLEQWLACFATSPDDEWLKALHAFEEEGFVVDRAEHPCPMEV</sequence>
<name>A0ABN2K6I3_9MICO</name>
<accession>A0ABN2K6I3</accession>
<keyword evidence="2" id="KW-1185">Reference proteome</keyword>
<proteinExistence type="predicted"/>
<evidence type="ECO:0000313" key="2">
    <source>
        <dbReference type="Proteomes" id="UP001501475"/>
    </source>
</evidence>
<protein>
    <submittedName>
        <fullName evidence="1">Uncharacterized protein</fullName>
    </submittedName>
</protein>
<comment type="caution">
    <text evidence="1">The sequence shown here is derived from an EMBL/GenBank/DDBJ whole genome shotgun (WGS) entry which is preliminary data.</text>
</comment>
<dbReference type="EMBL" id="BAAAPN010000019">
    <property type="protein sequence ID" value="GAA1749418.1"/>
    <property type="molecule type" value="Genomic_DNA"/>
</dbReference>
<evidence type="ECO:0000313" key="1">
    <source>
        <dbReference type="EMBL" id="GAA1749418.1"/>
    </source>
</evidence>